<evidence type="ECO:0000313" key="1">
    <source>
        <dbReference type="EMBL" id="MPN02442.1"/>
    </source>
</evidence>
<proteinExistence type="predicted"/>
<accession>A0A645EME1</accession>
<comment type="caution">
    <text evidence="1">The sequence shown here is derived from an EMBL/GenBank/DDBJ whole genome shotgun (WGS) entry which is preliminary data.</text>
</comment>
<name>A0A645EME1_9ZZZZ</name>
<gene>
    <name evidence="1" type="ORF">SDC9_149658</name>
</gene>
<reference evidence="1" key="1">
    <citation type="submission" date="2019-08" db="EMBL/GenBank/DDBJ databases">
        <authorList>
            <person name="Kucharzyk K."/>
            <person name="Murdoch R.W."/>
            <person name="Higgins S."/>
            <person name="Loffler F."/>
        </authorList>
    </citation>
    <scope>NUCLEOTIDE SEQUENCE</scope>
</reference>
<sequence length="65" mass="8026">MYEFLTIEINSCTENLYVAHRTIFMSVPELKMFLFIVTYQLNFFFHFRWWQSVDITNFHLHQLSS</sequence>
<organism evidence="1">
    <name type="scientific">bioreactor metagenome</name>
    <dbReference type="NCBI Taxonomy" id="1076179"/>
    <lineage>
        <taxon>unclassified sequences</taxon>
        <taxon>metagenomes</taxon>
        <taxon>ecological metagenomes</taxon>
    </lineage>
</organism>
<protein>
    <submittedName>
        <fullName evidence="1">Uncharacterized protein</fullName>
    </submittedName>
</protein>
<dbReference type="AlphaFoldDB" id="A0A645EME1"/>
<dbReference type="EMBL" id="VSSQ01048392">
    <property type="protein sequence ID" value="MPN02442.1"/>
    <property type="molecule type" value="Genomic_DNA"/>
</dbReference>